<sequence length="192" mass="21871">MLPGEKDKNSRAKHSNEIEQLFAETALGTNERIEHHAACRRTALDEPAETPPVQVYVPIVPYPVPPRHLMDPIRPSPTQTYFFSIISTKIDEEKLAGFNKMVRRLPQELAFEDVRQIHLLLLFFKNCKETQEKIKALYTKALSTPALKVVPKVDESGKFIFSCSIAGVEFKEALCDFERLVLLICLPLTLHK</sequence>
<dbReference type="EMBL" id="QGKW02000276">
    <property type="protein sequence ID" value="KAF2606266.1"/>
    <property type="molecule type" value="Genomic_DNA"/>
</dbReference>
<evidence type="ECO:0000313" key="1">
    <source>
        <dbReference type="EMBL" id="KAF2606266.1"/>
    </source>
</evidence>
<evidence type="ECO:0000313" key="2">
    <source>
        <dbReference type="Proteomes" id="UP000712281"/>
    </source>
</evidence>
<name>A0A8S9LLL1_BRACR</name>
<organism evidence="1 2">
    <name type="scientific">Brassica cretica</name>
    <name type="common">Mustard</name>
    <dbReference type="NCBI Taxonomy" id="69181"/>
    <lineage>
        <taxon>Eukaryota</taxon>
        <taxon>Viridiplantae</taxon>
        <taxon>Streptophyta</taxon>
        <taxon>Embryophyta</taxon>
        <taxon>Tracheophyta</taxon>
        <taxon>Spermatophyta</taxon>
        <taxon>Magnoliopsida</taxon>
        <taxon>eudicotyledons</taxon>
        <taxon>Gunneridae</taxon>
        <taxon>Pentapetalae</taxon>
        <taxon>rosids</taxon>
        <taxon>malvids</taxon>
        <taxon>Brassicales</taxon>
        <taxon>Brassicaceae</taxon>
        <taxon>Brassiceae</taxon>
        <taxon>Brassica</taxon>
    </lineage>
</organism>
<comment type="caution">
    <text evidence="1">The sequence shown here is derived from an EMBL/GenBank/DDBJ whole genome shotgun (WGS) entry which is preliminary data.</text>
</comment>
<gene>
    <name evidence="1" type="ORF">F2Q68_00044606</name>
</gene>
<accession>A0A8S9LLL1</accession>
<dbReference type="Proteomes" id="UP000712281">
    <property type="component" value="Unassembled WGS sequence"/>
</dbReference>
<reference evidence="1" key="1">
    <citation type="submission" date="2019-12" db="EMBL/GenBank/DDBJ databases">
        <title>Genome sequencing and annotation of Brassica cretica.</title>
        <authorList>
            <person name="Studholme D.J."/>
            <person name="Sarris P.F."/>
        </authorList>
    </citation>
    <scope>NUCLEOTIDE SEQUENCE</scope>
    <source>
        <strain evidence="1">PFS-001/15</strain>
        <tissue evidence="1">Leaf</tissue>
    </source>
</reference>
<proteinExistence type="predicted"/>
<dbReference type="AlphaFoldDB" id="A0A8S9LLL1"/>
<protein>
    <submittedName>
        <fullName evidence="1">Uncharacterized protein</fullName>
    </submittedName>
</protein>